<dbReference type="EMBL" id="UOEU01000514">
    <property type="protein sequence ID" value="VAW34135.1"/>
    <property type="molecule type" value="Genomic_DNA"/>
</dbReference>
<dbReference type="AlphaFoldDB" id="A0A3B0USR5"/>
<sequence length="68" mass="8167">FTLNVLAFLLHTMLHLSDEVYKCIREDLGRRDTFFNDVRALTRYLLFDSWTALLKFMFIQLELEPLPD</sequence>
<accession>A0A3B0USR5</accession>
<evidence type="ECO:0000313" key="1">
    <source>
        <dbReference type="EMBL" id="VAW34135.1"/>
    </source>
</evidence>
<gene>
    <name evidence="1" type="ORF">MNBD_CHLOROFLEXI01-2836</name>
</gene>
<proteinExistence type="predicted"/>
<feature type="non-terminal residue" evidence="1">
    <location>
        <position position="1"/>
    </location>
</feature>
<name>A0A3B0USR5_9ZZZZ</name>
<protein>
    <submittedName>
        <fullName evidence="1">Uncharacterized protein</fullName>
    </submittedName>
</protein>
<reference evidence="1" key="1">
    <citation type="submission" date="2018-06" db="EMBL/GenBank/DDBJ databases">
        <authorList>
            <person name="Zhirakovskaya E."/>
        </authorList>
    </citation>
    <scope>NUCLEOTIDE SEQUENCE</scope>
</reference>
<organism evidence="1">
    <name type="scientific">hydrothermal vent metagenome</name>
    <dbReference type="NCBI Taxonomy" id="652676"/>
    <lineage>
        <taxon>unclassified sequences</taxon>
        <taxon>metagenomes</taxon>
        <taxon>ecological metagenomes</taxon>
    </lineage>
</organism>